<reference evidence="2 3" key="1">
    <citation type="submission" date="2018-10" db="EMBL/GenBank/DDBJ databases">
        <title>Relationship between Morphology and Antimicrobial Activity in Streptomyces.</title>
        <authorList>
            <person name="Kang H.J."/>
            <person name="Kim S.B."/>
        </authorList>
    </citation>
    <scope>NUCLEOTIDE SEQUENCE [LARGE SCALE GENOMIC DNA]</scope>
    <source>
        <strain evidence="2 3">BH38</strain>
    </source>
</reference>
<evidence type="ECO:0000256" key="1">
    <source>
        <dbReference type="SAM" id="MobiDB-lite"/>
    </source>
</evidence>
<proteinExistence type="predicted"/>
<evidence type="ECO:0008006" key="4">
    <source>
        <dbReference type="Google" id="ProtNLM"/>
    </source>
</evidence>
<dbReference type="AlphaFoldDB" id="A0A387HND0"/>
<gene>
    <name evidence="2" type="ORF">DWB77_07255</name>
</gene>
<organism evidence="2 3">
    <name type="scientific">Streptomyces hundungensis</name>
    <dbReference type="NCBI Taxonomy" id="1077946"/>
    <lineage>
        <taxon>Bacteria</taxon>
        <taxon>Bacillati</taxon>
        <taxon>Actinomycetota</taxon>
        <taxon>Actinomycetes</taxon>
        <taxon>Kitasatosporales</taxon>
        <taxon>Streptomycetaceae</taxon>
        <taxon>Streptomyces</taxon>
    </lineage>
</organism>
<dbReference type="InterPro" id="IPR036388">
    <property type="entry name" value="WH-like_DNA-bd_sf"/>
</dbReference>
<feature type="region of interest" description="Disordered" evidence="1">
    <location>
        <begin position="304"/>
        <end position="327"/>
    </location>
</feature>
<dbReference type="InterPro" id="IPR011991">
    <property type="entry name" value="ArsR-like_HTH"/>
</dbReference>
<protein>
    <recommendedName>
        <fullName evidence="4">HTH arsR-type domain-containing protein</fullName>
    </recommendedName>
</protein>
<accession>A0A387HND0</accession>
<keyword evidence="3" id="KW-1185">Reference proteome</keyword>
<dbReference type="CDD" id="cd00090">
    <property type="entry name" value="HTH_ARSR"/>
    <property type="match status" value="1"/>
</dbReference>
<feature type="compositionally biased region" description="Polar residues" evidence="1">
    <location>
        <begin position="304"/>
        <end position="315"/>
    </location>
</feature>
<dbReference type="Gene3D" id="1.10.10.10">
    <property type="entry name" value="Winged helix-like DNA-binding domain superfamily/Winged helix DNA-binding domain"/>
    <property type="match status" value="1"/>
</dbReference>
<sequence length="327" mass="36060">MDRAVLANTRFAISPLSTVVGALRLMRDNQRSGGGGWQGRLQETLRDRKLSLLGSMFGGSWDYVPDFLTPQPQAPETVLQEELHAVATTGSARLRWELNIMAQGVSAERLAGRTVPAVLRDAMERGERDFAERAAAELHRLWDSALAPQWTALRTRMEEDIAHRAQTIARHGLSGMLTTLHPRMVCNDDQLMLVSRLQGQSAGNTGLVLTPSVFTTDLRMVIDSIPGPAGRQPMFAYPCRPGPENRLRPTVHALLGATRARLLADLHTARTTAELSERNFLATSTVSYHLGILHRTGLVTRTRSGQHVRYQQTPRATDLLGGAPRAR</sequence>
<evidence type="ECO:0000313" key="3">
    <source>
        <dbReference type="Proteomes" id="UP000271554"/>
    </source>
</evidence>
<dbReference type="KEGG" id="shun:DWB77_07255"/>
<dbReference type="InterPro" id="IPR036390">
    <property type="entry name" value="WH_DNA-bd_sf"/>
</dbReference>
<dbReference type="Proteomes" id="UP000271554">
    <property type="component" value="Chromosome"/>
</dbReference>
<evidence type="ECO:0000313" key="2">
    <source>
        <dbReference type="EMBL" id="AYG85039.1"/>
    </source>
</evidence>
<dbReference type="EMBL" id="CP032698">
    <property type="protein sequence ID" value="AYG85039.1"/>
    <property type="molecule type" value="Genomic_DNA"/>
</dbReference>
<dbReference type="SUPFAM" id="SSF46785">
    <property type="entry name" value="Winged helix' DNA-binding domain"/>
    <property type="match status" value="1"/>
</dbReference>
<name>A0A387HND0_9ACTN</name>